<dbReference type="GO" id="GO:0015920">
    <property type="term" value="P:lipopolysaccharide transport"/>
    <property type="evidence" value="ECO:0007669"/>
    <property type="project" value="TreeGrafter"/>
</dbReference>
<protein>
    <submittedName>
        <fullName evidence="7">LPS export ABC transporter permease LptF</fullName>
    </submittedName>
</protein>
<keyword evidence="3 6" id="KW-0812">Transmembrane</keyword>
<feature type="transmembrane region" description="Helical" evidence="6">
    <location>
        <begin position="278"/>
        <end position="295"/>
    </location>
</feature>
<name>A0A6N8DVJ0_RHOAC</name>
<proteinExistence type="predicted"/>
<evidence type="ECO:0000256" key="2">
    <source>
        <dbReference type="ARBA" id="ARBA00022475"/>
    </source>
</evidence>
<reference evidence="7 8" key="1">
    <citation type="submission" date="2019-11" db="EMBL/GenBank/DDBJ databases">
        <title>Whole-genome sequence of a Rhodoblastus acidophilus DSM 142.</title>
        <authorList>
            <person name="Kyndt J.A."/>
            <person name="Meyer T.E."/>
        </authorList>
    </citation>
    <scope>NUCLEOTIDE SEQUENCE [LARGE SCALE GENOMIC DNA]</scope>
    <source>
        <strain evidence="7 8">DSM 142</strain>
    </source>
</reference>
<dbReference type="PANTHER" id="PTHR33529">
    <property type="entry name" value="SLR0882 PROTEIN-RELATED"/>
    <property type="match status" value="1"/>
</dbReference>
<dbReference type="NCBIfam" id="TIGR04407">
    <property type="entry name" value="LptF_YjgP"/>
    <property type="match status" value="1"/>
</dbReference>
<sequence>MTLIERYIFRVAGMAFLATLGVLTAVIWLQQALHDLDLITSKSQSIIKFLTITGMWIPSLVMVIAPIALFIAVLFSLNKLNSDSELVVTAASGLSPLGLLRPYALLIVLVSGFCALVSLWIMPASFVLMRDAWVEVRSDFLTKIVRPGQFNSLESGLVFHYRDRGPGGELLGVFMLDRRDPGQANVYLAENGIVTKIDGKSYIVLQTGTIQKQEKGAIPAMVTFDSYALDLSSFGPKALMGPLKPRERSTRELLNYDITDPYTRDNEGRFRADLHERFVSPLYAMAMGLIGFAALGSPRTTRQTRGLALASATVAAVALRVGGFGVAGALVRGPEAVIFAYALPILGMVAAGLYAFRYALIPLFRPSRLVPAEAR</sequence>
<feature type="transmembrane region" description="Helical" evidence="6">
    <location>
        <begin position="307"/>
        <end position="330"/>
    </location>
</feature>
<dbReference type="Proteomes" id="UP000439113">
    <property type="component" value="Unassembled WGS sequence"/>
</dbReference>
<dbReference type="InterPro" id="IPR030922">
    <property type="entry name" value="LptF"/>
</dbReference>
<dbReference type="GO" id="GO:0043190">
    <property type="term" value="C:ATP-binding cassette (ABC) transporter complex"/>
    <property type="evidence" value="ECO:0007669"/>
    <property type="project" value="InterPro"/>
</dbReference>
<evidence type="ECO:0000313" key="8">
    <source>
        <dbReference type="Proteomes" id="UP000439113"/>
    </source>
</evidence>
<dbReference type="RefSeq" id="WP_155447560.1">
    <property type="nucleotide sequence ID" value="NZ_JAOQNR010000022.1"/>
</dbReference>
<accession>A0A6N8DVJ0</accession>
<evidence type="ECO:0000256" key="4">
    <source>
        <dbReference type="ARBA" id="ARBA00022989"/>
    </source>
</evidence>
<evidence type="ECO:0000256" key="3">
    <source>
        <dbReference type="ARBA" id="ARBA00022692"/>
    </source>
</evidence>
<evidence type="ECO:0000256" key="5">
    <source>
        <dbReference type="ARBA" id="ARBA00023136"/>
    </source>
</evidence>
<dbReference type="Pfam" id="PF03739">
    <property type="entry name" value="LptF_LptG"/>
    <property type="match status" value="1"/>
</dbReference>
<dbReference type="GO" id="GO:0055085">
    <property type="term" value="P:transmembrane transport"/>
    <property type="evidence" value="ECO:0007669"/>
    <property type="project" value="InterPro"/>
</dbReference>
<gene>
    <name evidence="7" type="primary">lptF</name>
    <name evidence="7" type="ORF">GJ654_17990</name>
</gene>
<feature type="transmembrane region" description="Helical" evidence="6">
    <location>
        <begin position="7"/>
        <end position="29"/>
    </location>
</feature>
<dbReference type="EMBL" id="WNKS01000023">
    <property type="protein sequence ID" value="MTV32874.1"/>
    <property type="molecule type" value="Genomic_DNA"/>
</dbReference>
<organism evidence="7 8">
    <name type="scientific">Rhodoblastus acidophilus</name>
    <name type="common">Rhodopseudomonas acidophila</name>
    <dbReference type="NCBI Taxonomy" id="1074"/>
    <lineage>
        <taxon>Bacteria</taxon>
        <taxon>Pseudomonadati</taxon>
        <taxon>Pseudomonadota</taxon>
        <taxon>Alphaproteobacteria</taxon>
        <taxon>Hyphomicrobiales</taxon>
        <taxon>Rhodoblastaceae</taxon>
        <taxon>Rhodoblastus</taxon>
    </lineage>
</organism>
<evidence type="ECO:0000256" key="1">
    <source>
        <dbReference type="ARBA" id="ARBA00004651"/>
    </source>
</evidence>
<dbReference type="InterPro" id="IPR005495">
    <property type="entry name" value="LptG/LptF_permease"/>
</dbReference>
<evidence type="ECO:0000313" key="7">
    <source>
        <dbReference type="EMBL" id="MTV32874.1"/>
    </source>
</evidence>
<keyword evidence="4 6" id="KW-1133">Transmembrane helix</keyword>
<keyword evidence="5 6" id="KW-0472">Membrane</keyword>
<dbReference type="PANTHER" id="PTHR33529:SF6">
    <property type="entry name" value="YJGP_YJGQ FAMILY PERMEASE"/>
    <property type="match status" value="1"/>
</dbReference>
<dbReference type="OrthoDB" id="8477889at2"/>
<feature type="transmembrane region" description="Helical" evidence="6">
    <location>
        <begin position="49"/>
        <end position="75"/>
    </location>
</feature>
<keyword evidence="2" id="KW-1003">Cell membrane</keyword>
<feature type="transmembrane region" description="Helical" evidence="6">
    <location>
        <begin position="336"/>
        <end position="356"/>
    </location>
</feature>
<evidence type="ECO:0000256" key="6">
    <source>
        <dbReference type="SAM" id="Phobius"/>
    </source>
</evidence>
<feature type="transmembrane region" description="Helical" evidence="6">
    <location>
        <begin position="103"/>
        <end position="122"/>
    </location>
</feature>
<comment type="caution">
    <text evidence="7">The sequence shown here is derived from an EMBL/GenBank/DDBJ whole genome shotgun (WGS) entry which is preliminary data.</text>
</comment>
<dbReference type="AlphaFoldDB" id="A0A6N8DVJ0"/>
<comment type="subcellular location">
    <subcellularLocation>
        <location evidence="1">Cell membrane</location>
        <topology evidence="1">Multi-pass membrane protein</topology>
    </subcellularLocation>
</comment>